<protein>
    <submittedName>
        <fullName evidence="4">Glycoside hydrolase family 127 protein</fullName>
    </submittedName>
</protein>
<dbReference type="PANTHER" id="PTHR43465">
    <property type="entry name" value="DUF1680 DOMAIN PROTEIN (AFU_ORTHOLOGUE AFUA_1G08910)"/>
    <property type="match status" value="1"/>
</dbReference>
<dbReference type="PANTHER" id="PTHR43465:SF2">
    <property type="entry name" value="DUF1680 DOMAIN PROTEIN (AFU_ORTHOLOGUE AFUA_1G08910)"/>
    <property type="match status" value="1"/>
</dbReference>
<feature type="domain" description="Non-reducing end beta-L-arabinofuranosidase-like GH127 catalytic" evidence="2">
    <location>
        <begin position="78"/>
        <end position="405"/>
    </location>
</feature>
<dbReference type="InterPro" id="IPR012878">
    <property type="entry name" value="Beta-AFase-like_GH127_cat"/>
</dbReference>
<evidence type="ECO:0000259" key="2">
    <source>
        <dbReference type="Pfam" id="PF07944"/>
    </source>
</evidence>
<dbReference type="InterPro" id="IPR049174">
    <property type="entry name" value="Beta-AFase-like"/>
</dbReference>
<dbReference type="Pfam" id="PF20736">
    <property type="entry name" value="Glyco_hydro127M"/>
    <property type="match status" value="1"/>
</dbReference>
<evidence type="ECO:0000256" key="1">
    <source>
        <dbReference type="SAM" id="SignalP"/>
    </source>
</evidence>
<dbReference type="Proteomes" id="UP000606600">
    <property type="component" value="Unassembled WGS sequence"/>
</dbReference>
<accession>A0ABR7WQY2</accession>
<evidence type="ECO:0000259" key="3">
    <source>
        <dbReference type="Pfam" id="PF20736"/>
    </source>
</evidence>
<feature type="signal peptide" evidence="1">
    <location>
        <begin position="1"/>
        <end position="24"/>
    </location>
</feature>
<dbReference type="InterPro" id="IPR049046">
    <property type="entry name" value="Beta-AFase-like_GH127_middle"/>
</dbReference>
<dbReference type="SUPFAM" id="SSF48208">
    <property type="entry name" value="Six-hairpin glycosidases"/>
    <property type="match status" value="1"/>
</dbReference>
<feature type="chain" id="PRO_5045636027" evidence="1">
    <location>
        <begin position="25"/>
        <end position="629"/>
    </location>
</feature>
<dbReference type="EMBL" id="JACWMY010000005">
    <property type="protein sequence ID" value="MBD1364578.1"/>
    <property type="molecule type" value="Genomic_DNA"/>
</dbReference>
<sequence>MRKLIITICALRIALFIFCADAFAQANKLQPVADAISPAASAQLNGYLGTRLQESIDNRILAQDVDRLIAPFKTENRTETRQWQSEFWGKWFTSAALAYQYHPNEKLKGVMDHAVAGLLATQTPDGYIGNYAEAHRLEEWDIWGRKYCMLGLLAYYDITKNKKSLNGAIKVADNLITELKKKDGIIVNKGNYRGMAASSVLEPICLLYNRTHNKKYLDFALEIVRQWETPAGPQLISKANVNVSQRFPRPKNWYSPEQGQKAYEMMSCYEGLLELYRITGNPAYKKAVEDVWENIRSTEINIAGSGASTEMWFGGKALQSTPVNHYQETCVTVTWLKLTGQLLRLTGEAKYADEAERIYYNALLSATSGHGANWAKYTPLNGQRLAGSEQCGMGLNCCEASGPRGLFNIPLQMVTNTGEGIQVNYFADGSFKLKARGSDVTFTQHTTYPKSGSIELELSLLKPAEMEVAVRIPAWSKNTRLSVNGEAIENLQPGTYAKIKRNWQNGDKISLELDMRGQLIETFSPSHSIAVMRGPIVLARDARFSRPGIEAVLKPVKDTDGFITLTEVTNTTGDDIWMLYKVSFIPESYTENSAPSVSVTLCDYASAGNGSVNSFYKVWLAQLVYPSAE</sequence>
<dbReference type="InterPro" id="IPR008928">
    <property type="entry name" value="6-hairpin_glycosidase_sf"/>
</dbReference>
<keyword evidence="1" id="KW-0732">Signal</keyword>
<organism evidence="4 5">
    <name type="scientific">Mucilaginibacter pankratovii</name>
    <dbReference type="NCBI Taxonomy" id="2772110"/>
    <lineage>
        <taxon>Bacteria</taxon>
        <taxon>Pseudomonadati</taxon>
        <taxon>Bacteroidota</taxon>
        <taxon>Sphingobacteriia</taxon>
        <taxon>Sphingobacteriales</taxon>
        <taxon>Sphingobacteriaceae</taxon>
        <taxon>Mucilaginibacter</taxon>
    </lineage>
</organism>
<keyword evidence="5" id="KW-1185">Reference proteome</keyword>
<dbReference type="Gene3D" id="1.50.10.20">
    <property type="match status" value="1"/>
</dbReference>
<comment type="caution">
    <text evidence="4">The sequence shown here is derived from an EMBL/GenBank/DDBJ whole genome shotgun (WGS) entry which is preliminary data.</text>
</comment>
<dbReference type="GO" id="GO:0016787">
    <property type="term" value="F:hydrolase activity"/>
    <property type="evidence" value="ECO:0007669"/>
    <property type="project" value="UniProtKB-KW"/>
</dbReference>
<dbReference type="Pfam" id="PF07944">
    <property type="entry name" value="Beta-AFase-like_GH127_cat"/>
    <property type="match status" value="1"/>
</dbReference>
<keyword evidence="4" id="KW-0378">Hydrolase</keyword>
<feature type="domain" description="Non-reducing end beta-L-arabinofuranosidase-like GH127 middle" evidence="3">
    <location>
        <begin position="421"/>
        <end position="515"/>
    </location>
</feature>
<evidence type="ECO:0000313" key="4">
    <source>
        <dbReference type="EMBL" id="MBD1364578.1"/>
    </source>
</evidence>
<gene>
    <name evidence="4" type="ORF">IDJ77_12230</name>
</gene>
<reference evidence="4 5" key="1">
    <citation type="submission" date="2020-09" db="EMBL/GenBank/DDBJ databases">
        <title>Novel species of Mucilaginibacter isolated from a glacier on the Tibetan Plateau.</title>
        <authorList>
            <person name="Liu Q."/>
            <person name="Xin Y.-H."/>
        </authorList>
    </citation>
    <scope>NUCLEOTIDE SEQUENCE [LARGE SCALE GENOMIC DNA]</scope>
    <source>
        <strain evidence="4 5">ZT4R22</strain>
    </source>
</reference>
<evidence type="ECO:0000313" key="5">
    <source>
        <dbReference type="Proteomes" id="UP000606600"/>
    </source>
</evidence>
<name>A0ABR7WQY2_9SPHI</name>
<proteinExistence type="predicted"/>
<dbReference type="RefSeq" id="WP_191189237.1">
    <property type="nucleotide sequence ID" value="NZ_JACWMY010000005.1"/>
</dbReference>